<accession>A0A392QSW0</accession>
<keyword evidence="2" id="KW-1185">Reference proteome</keyword>
<name>A0A392QSW0_9FABA</name>
<dbReference type="AlphaFoldDB" id="A0A392QSW0"/>
<dbReference type="Proteomes" id="UP000265520">
    <property type="component" value="Unassembled WGS sequence"/>
</dbReference>
<organism evidence="1 2">
    <name type="scientific">Trifolium medium</name>
    <dbReference type="NCBI Taxonomy" id="97028"/>
    <lineage>
        <taxon>Eukaryota</taxon>
        <taxon>Viridiplantae</taxon>
        <taxon>Streptophyta</taxon>
        <taxon>Embryophyta</taxon>
        <taxon>Tracheophyta</taxon>
        <taxon>Spermatophyta</taxon>
        <taxon>Magnoliopsida</taxon>
        <taxon>eudicotyledons</taxon>
        <taxon>Gunneridae</taxon>
        <taxon>Pentapetalae</taxon>
        <taxon>rosids</taxon>
        <taxon>fabids</taxon>
        <taxon>Fabales</taxon>
        <taxon>Fabaceae</taxon>
        <taxon>Papilionoideae</taxon>
        <taxon>50 kb inversion clade</taxon>
        <taxon>NPAAA clade</taxon>
        <taxon>Hologalegina</taxon>
        <taxon>IRL clade</taxon>
        <taxon>Trifolieae</taxon>
        <taxon>Trifolium</taxon>
    </lineage>
</organism>
<sequence length="93" mass="10639">MEEREREKANILKEEDLNAASKRRKLMREHLPTIEPGEYSPVTLLPGIGMSQAYDGRDRKGPTIQHASYIDEPSLRIHGKEVASKLNRRESDP</sequence>
<protein>
    <submittedName>
        <fullName evidence="1">THO complex subunit 2-like</fullName>
    </submittedName>
</protein>
<dbReference type="EMBL" id="LXQA010156380">
    <property type="protein sequence ID" value="MCI26952.1"/>
    <property type="molecule type" value="Genomic_DNA"/>
</dbReference>
<proteinExistence type="predicted"/>
<feature type="non-terminal residue" evidence="1">
    <location>
        <position position="93"/>
    </location>
</feature>
<reference evidence="1 2" key="1">
    <citation type="journal article" date="2018" name="Front. Plant Sci.">
        <title>Red Clover (Trifolium pratense) and Zigzag Clover (T. medium) - A Picture of Genomic Similarities and Differences.</title>
        <authorList>
            <person name="Dluhosova J."/>
            <person name="Istvanek J."/>
            <person name="Nedelnik J."/>
            <person name="Repkova J."/>
        </authorList>
    </citation>
    <scope>NUCLEOTIDE SEQUENCE [LARGE SCALE GENOMIC DNA]</scope>
    <source>
        <strain evidence="2">cv. 10/8</strain>
        <tissue evidence="1">Leaf</tissue>
    </source>
</reference>
<evidence type="ECO:0000313" key="1">
    <source>
        <dbReference type="EMBL" id="MCI26952.1"/>
    </source>
</evidence>
<comment type="caution">
    <text evidence="1">The sequence shown here is derived from an EMBL/GenBank/DDBJ whole genome shotgun (WGS) entry which is preliminary data.</text>
</comment>
<evidence type="ECO:0000313" key="2">
    <source>
        <dbReference type="Proteomes" id="UP000265520"/>
    </source>
</evidence>